<comment type="caution">
    <text evidence="3">The sequence shown here is derived from an EMBL/GenBank/DDBJ whole genome shotgun (WGS) entry which is preliminary data.</text>
</comment>
<name>A0A4D4JER9_9PSEU</name>
<evidence type="ECO:0000313" key="4">
    <source>
        <dbReference type="Proteomes" id="UP000298860"/>
    </source>
</evidence>
<dbReference type="CDD" id="cd03450">
    <property type="entry name" value="NodN"/>
    <property type="match status" value="1"/>
</dbReference>
<dbReference type="Gene3D" id="3.10.129.10">
    <property type="entry name" value="Hotdog Thioesterase"/>
    <property type="match status" value="1"/>
</dbReference>
<feature type="domain" description="MaoC-like" evidence="2">
    <location>
        <begin position="11"/>
        <end position="117"/>
    </location>
</feature>
<dbReference type="EMBL" id="BJFL01000035">
    <property type="protein sequence ID" value="GDY33148.1"/>
    <property type="molecule type" value="Genomic_DNA"/>
</dbReference>
<gene>
    <name evidence="3" type="ORF">GTS_47810</name>
</gene>
<dbReference type="SUPFAM" id="SSF54637">
    <property type="entry name" value="Thioesterase/thiol ester dehydrase-isomerase"/>
    <property type="match status" value="1"/>
</dbReference>
<accession>A0A4D4JER9</accession>
<proteinExistence type="inferred from homology"/>
<evidence type="ECO:0000313" key="3">
    <source>
        <dbReference type="EMBL" id="GDY33148.1"/>
    </source>
</evidence>
<dbReference type="InterPro" id="IPR029069">
    <property type="entry name" value="HotDog_dom_sf"/>
</dbReference>
<dbReference type="PANTHER" id="PTHR42993:SF1">
    <property type="entry name" value="MAOC-LIKE DEHYDRATASE DOMAIN-CONTAINING PROTEIN"/>
    <property type="match status" value="1"/>
</dbReference>
<dbReference type="InterPro" id="IPR039375">
    <property type="entry name" value="NodN-like"/>
</dbReference>
<evidence type="ECO:0000259" key="2">
    <source>
        <dbReference type="Pfam" id="PF01575"/>
    </source>
</evidence>
<dbReference type="Proteomes" id="UP000298860">
    <property type="component" value="Unassembled WGS sequence"/>
</dbReference>
<comment type="similarity">
    <text evidence="1">Belongs to the enoyl-CoA hydratase/isomerase family.</text>
</comment>
<dbReference type="PANTHER" id="PTHR42993">
    <property type="entry name" value="MAOC-LIKE DEHYDRATASE DOMAIN-CONTAINING PROTEIN"/>
    <property type="match status" value="1"/>
</dbReference>
<dbReference type="InterPro" id="IPR002539">
    <property type="entry name" value="MaoC-like_dom"/>
</dbReference>
<evidence type="ECO:0000256" key="1">
    <source>
        <dbReference type="ARBA" id="ARBA00005254"/>
    </source>
</evidence>
<dbReference type="Pfam" id="PF01575">
    <property type="entry name" value="MaoC_dehydratas"/>
    <property type="match status" value="1"/>
</dbReference>
<reference evidence="4" key="1">
    <citation type="submission" date="2019-04" db="EMBL/GenBank/DDBJ databases">
        <title>Draft genome sequence of Pseudonocardiaceae bacterium SL3-2-4.</title>
        <authorList>
            <person name="Ningsih F."/>
            <person name="Yokota A."/>
            <person name="Sakai Y."/>
            <person name="Nanatani K."/>
            <person name="Yabe S."/>
            <person name="Oetari A."/>
            <person name="Sjamsuridzal W."/>
        </authorList>
    </citation>
    <scope>NUCLEOTIDE SEQUENCE [LARGE SCALE GENOMIC DNA]</scope>
    <source>
        <strain evidence="4">SL3-2-4</strain>
    </source>
</reference>
<dbReference type="AlphaFoldDB" id="A0A4D4JER9"/>
<keyword evidence="4" id="KW-1185">Reference proteome</keyword>
<protein>
    <submittedName>
        <fullName evidence="3">Putative enoyl-CoA hydratase 1</fullName>
    </submittedName>
</protein>
<sequence>MFAGPTELPGAAGQRLGVSAWRPVAQAQIDRFAELTGDDQWIHVDPRRAAAGPFGGTIAHGYLVLALLTPMLDEIFRVDGVDMALNKGLDAVRFRGPVPAGSLVRAAADLVSATPGLRGYVEAVIGVTVEVEGQRRPACTAHSHVLYHGAEVVASP</sequence>
<organism evidence="3 4">
    <name type="scientific">Gandjariella thermophila</name>
    <dbReference type="NCBI Taxonomy" id="1931992"/>
    <lineage>
        <taxon>Bacteria</taxon>
        <taxon>Bacillati</taxon>
        <taxon>Actinomycetota</taxon>
        <taxon>Actinomycetes</taxon>
        <taxon>Pseudonocardiales</taxon>
        <taxon>Pseudonocardiaceae</taxon>
        <taxon>Gandjariella</taxon>
    </lineage>
</organism>